<protein>
    <recommendedName>
        <fullName evidence="4">Calcofluor white hypersensitive protein</fullName>
    </recommendedName>
</protein>
<evidence type="ECO:0008006" key="4">
    <source>
        <dbReference type="Google" id="ProtNLM"/>
    </source>
</evidence>
<accession>A0A9P4MB61</accession>
<evidence type="ECO:0000256" key="1">
    <source>
        <dbReference type="SAM" id="MobiDB-lite"/>
    </source>
</evidence>
<reference evidence="2" key="1">
    <citation type="journal article" date="2020" name="Stud. Mycol.">
        <title>101 Dothideomycetes genomes: a test case for predicting lifestyles and emergence of pathogens.</title>
        <authorList>
            <person name="Haridas S."/>
            <person name="Albert R."/>
            <person name="Binder M."/>
            <person name="Bloem J."/>
            <person name="Labutti K."/>
            <person name="Salamov A."/>
            <person name="Andreopoulos B."/>
            <person name="Baker S."/>
            <person name="Barry K."/>
            <person name="Bills G."/>
            <person name="Bluhm B."/>
            <person name="Cannon C."/>
            <person name="Castanera R."/>
            <person name="Culley D."/>
            <person name="Daum C."/>
            <person name="Ezra D."/>
            <person name="Gonzalez J."/>
            <person name="Henrissat B."/>
            <person name="Kuo A."/>
            <person name="Liang C."/>
            <person name="Lipzen A."/>
            <person name="Lutzoni F."/>
            <person name="Magnuson J."/>
            <person name="Mondo S."/>
            <person name="Nolan M."/>
            <person name="Ohm R."/>
            <person name="Pangilinan J."/>
            <person name="Park H.-J."/>
            <person name="Ramirez L."/>
            <person name="Alfaro M."/>
            <person name="Sun H."/>
            <person name="Tritt A."/>
            <person name="Yoshinaga Y."/>
            <person name="Zwiers L.-H."/>
            <person name="Turgeon B."/>
            <person name="Goodwin S."/>
            <person name="Spatafora J."/>
            <person name="Crous P."/>
            <person name="Grigoriev I."/>
        </authorList>
    </citation>
    <scope>NUCLEOTIDE SEQUENCE</scope>
    <source>
        <strain evidence="2">CBS 133067</strain>
    </source>
</reference>
<evidence type="ECO:0000313" key="3">
    <source>
        <dbReference type="Proteomes" id="UP000799772"/>
    </source>
</evidence>
<dbReference type="AlphaFoldDB" id="A0A9P4MB61"/>
<organism evidence="2 3">
    <name type="scientific">Rhizodiscina lignyota</name>
    <dbReference type="NCBI Taxonomy" id="1504668"/>
    <lineage>
        <taxon>Eukaryota</taxon>
        <taxon>Fungi</taxon>
        <taxon>Dikarya</taxon>
        <taxon>Ascomycota</taxon>
        <taxon>Pezizomycotina</taxon>
        <taxon>Dothideomycetes</taxon>
        <taxon>Pleosporomycetidae</taxon>
        <taxon>Aulographales</taxon>
        <taxon>Rhizodiscinaceae</taxon>
        <taxon>Rhizodiscina</taxon>
    </lineage>
</organism>
<feature type="compositionally biased region" description="Polar residues" evidence="1">
    <location>
        <begin position="124"/>
        <end position="134"/>
    </location>
</feature>
<dbReference type="Proteomes" id="UP000799772">
    <property type="component" value="Unassembled WGS sequence"/>
</dbReference>
<dbReference type="OrthoDB" id="5355126at2759"/>
<sequence length="143" mass="15522">MSGRIWTFAGVAAAGGVGYYLYQAGGDPKVAQKKVEADASRISSEVKAQLPGKEKELQKNFEQRAQQAGQQVDKAFSDVKSQTQKADAKLEQYRADAEKKLEQARKDTGASLSSAVEKFDKNVQDGSAKTQSWIGSWFGGSKK</sequence>
<dbReference type="EMBL" id="ML978125">
    <property type="protein sequence ID" value="KAF2099414.1"/>
    <property type="molecule type" value="Genomic_DNA"/>
</dbReference>
<dbReference type="Gene3D" id="1.20.120.20">
    <property type="entry name" value="Apolipoprotein"/>
    <property type="match status" value="1"/>
</dbReference>
<comment type="caution">
    <text evidence="2">The sequence shown here is derived from an EMBL/GenBank/DDBJ whole genome shotgun (WGS) entry which is preliminary data.</text>
</comment>
<evidence type="ECO:0000313" key="2">
    <source>
        <dbReference type="EMBL" id="KAF2099414.1"/>
    </source>
</evidence>
<feature type="region of interest" description="Disordered" evidence="1">
    <location>
        <begin position="123"/>
        <end position="143"/>
    </location>
</feature>
<name>A0A9P4MB61_9PEZI</name>
<keyword evidence="3" id="KW-1185">Reference proteome</keyword>
<gene>
    <name evidence="2" type="ORF">NA57DRAFT_74914</name>
</gene>
<dbReference type="SUPFAM" id="SSF47162">
    <property type="entry name" value="Apolipoprotein"/>
    <property type="match status" value="1"/>
</dbReference>
<proteinExistence type="predicted"/>